<gene>
    <name evidence="2" type="ORF">EMWEY_00017450</name>
</gene>
<feature type="transmembrane region" description="Helical" evidence="1">
    <location>
        <begin position="21"/>
        <end position="46"/>
    </location>
</feature>
<dbReference type="Proteomes" id="UP000030763">
    <property type="component" value="Unassembled WGS sequence"/>
</dbReference>
<proteinExistence type="predicted"/>
<keyword evidence="3" id="KW-1185">Reference proteome</keyword>
<dbReference type="EMBL" id="HG718906">
    <property type="protein sequence ID" value="CDJ56355.1"/>
    <property type="molecule type" value="Genomic_DNA"/>
</dbReference>
<dbReference type="GeneID" id="25335731"/>
<dbReference type="AlphaFoldDB" id="U6M3S9"/>
<keyword evidence="1" id="KW-0812">Transmembrane</keyword>
<evidence type="ECO:0000313" key="2">
    <source>
        <dbReference type="EMBL" id="CDJ56355.1"/>
    </source>
</evidence>
<reference evidence="2" key="2">
    <citation type="submission" date="2013-10" db="EMBL/GenBank/DDBJ databases">
        <authorList>
            <person name="Aslett M."/>
        </authorList>
    </citation>
    <scope>NUCLEOTIDE SEQUENCE [LARGE SCALE GENOMIC DNA]</scope>
    <source>
        <strain evidence="2">Weybridge</strain>
    </source>
</reference>
<keyword evidence="1" id="KW-0472">Membrane</keyword>
<evidence type="ECO:0000256" key="1">
    <source>
        <dbReference type="SAM" id="Phobius"/>
    </source>
</evidence>
<organism evidence="2 3">
    <name type="scientific">Eimeria maxima</name>
    <name type="common">Coccidian parasite</name>
    <dbReference type="NCBI Taxonomy" id="5804"/>
    <lineage>
        <taxon>Eukaryota</taxon>
        <taxon>Sar</taxon>
        <taxon>Alveolata</taxon>
        <taxon>Apicomplexa</taxon>
        <taxon>Conoidasida</taxon>
        <taxon>Coccidia</taxon>
        <taxon>Eucoccidiorida</taxon>
        <taxon>Eimeriorina</taxon>
        <taxon>Eimeriidae</taxon>
        <taxon>Eimeria</taxon>
    </lineage>
</organism>
<accession>U6M3S9</accession>
<protein>
    <submittedName>
        <fullName evidence="2">Uncharacterized protein</fullName>
    </submittedName>
</protein>
<dbReference type="RefSeq" id="XP_013333006.1">
    <property type="nucleotide sequence ID" value="XM_013477552.1"/>
</dbReference>
<dbReference type="VEuPathDB" id="ToxoDB:EMWEY_00017450"/>
<keyword evidence="1" id="KW-1133">Transmembrane helix</keyword>
<feature type="transmembrane region" description="Helical" evidence="1">
    <location>
        <begin position="58"/>
        <end position="80"/>
    </location>
</feature>
<name>U6M3S9_EIMMA</name>
<dbReference type="OrthoDB" id="354294at2759"/>
<sequence>MVYTRLRGNPELRAQQHFDHCQTGIIVMIVCMAGIILPPVVFFFFIPNYLLVSDTPLYVREGVFVGIIAGLALIPAIVGYHM</sequence>
<reference evidence="2" key="1">
    <citation type="submission" date="2013-10" db="EMBL/GenBank/DDBJ databases">
        <title>Genomic analysis of the causative agents of coccidiosis in chickens.</title>
        <authorList>
            <person name="Reid A.J."/>
            <person name="Blake D."/>
            <person name="Billington K."/>
            <person name="Browne H."/>
            <person name="Dunn M."/>
            <person name="Hung S."/>
            <person name="Kawahara F."/>
            <person name="Miranda-Saavedra D."/>
            <person name="Mourier T."/>
            <person name="Nagra H."/>
            <person name="Otto T.D."/>
            <person name="Rawlings N."/>
            <person name="Sanchez A."/>
            <person name="Sanders M."/>
            <person name="Subramaniam C."/>
            <person name="Tay Y."/>
            <person name="Dear P."/>
            <person name="Doerig C."/>
            <person name="Gruber A."/>
            <person name="Parkinson J."/>
            <person name="Shirley M."/>
            <person name="Wan K.L."/>
            <person name="Berriman M."/>
            <person name="Tomley F."/>
            <person name="Pain A."/>
        </authorList>
    </citation>
    <scope>NUCLEOTIDE SEQUENCE [LARGE SCALE GENOMIC DNA]</scope>
    <source>
        <strain evidence="2">Weybridge</strain>
    </source>
</reference>
<evidence type="ECO:0000313" key="3">
    <source>
        <dbReference type="Proteomes" id="UP000030763"/>
    </source>
</evidence>